<dbReference type="Proteomes" id="UP000631312">
    <property type="component" value="Unassembled WGS sequence"/>
</dbReference>
<name>A0A7W7HR79_9ACTN</name>
<gene>
    <name evidence="1" type="ORF">Alo02nite_82970</name>
    <name evidence="2" type="ORF">BJ964_009315</name>
</gene>
<evidence type="ECO:0000313" key="4">
    <source>
        <dbReference type="Proteomes" id="UP000631312"/>
    </source>
</evidence>
<keyword evidence="4" id="KW-1185">Reference proteome</keyword>
<proteinExistence type="predicted"/>
<protein>
    <submittedName>
        <fullName evidence="2">Uncharacterized protein</fullName>
    </submittedName>
</protein>
<dbReference type="Proteomes" id="UP000590511">
    <property type="component" value="Unassembled WGS sequence"/>
</dbReference>
<evidence type="ECO:0000313" key="3">
    <source>
        <dbReference type="Proteomes" id="UP000590511"/>
    </source>
</evidence>
<comment type="caution">
    <text evidence="2">The sequence shown here is derived from an EMBL/GenBank/DDBJ whole genome shotgun (WGS) entry which is preliminary data.</text>
</comment>
<accession>A0A7W7HR79</accession>
<sequence length="62" mass="7089">MRLSRRRGTPGRNCIRHRAPHRDNDTHLRLYAPAGTPADTILSLVTLDHHTRDPDVRPEADL</sequence>
<reference evidence="2 3" key="1">
    <citation type="submission" date="2020-08" db="EMBL/GenBank/DDBJ databases">
        <title>Sequencing the genomes of 1000 actinobacteria strains.</title>
        <authorList>
            <person name="Klenk H.-P."/>
        </authorList>
    </citation>
    <scope>NUCLEOTIDE SEQUENCE [LARGE SCALE GENOMIC DNA]</scope>
    <source>
        <strain evidence="2 3">DSM 43150</strain>
    </source>
</reference>
<organism evidence="2 3">
    <name type="scientific">Actinoplanes lobatus</name>
    <dbReference type="NCBI Taxonomy" id="113568"/>
    <lineage>
        <taxon>Bacteria</taxon>
        <taxon>Bacillati</taxon>
        <taxon>Actinomycetota</taxon>
        <taxon>Actinomycetes</taxon>
        <taxon>Micromonosporales</taxon>
        <taxon>Micromonosporaceae</taxon>
        <taxon>Actinoplanes</taxon>
    </lineage>
</organism>
<reference evidence="1 4" key="2">
    <citation type="submission" date="2021-01" db="EMBL/GenBank/DDBJ databases">
        <title>Whole genome shotgun sequence of Actinoplanes lobatus NBRC 12513.</title>
        <authorList>
            <person name="Komaki H."/>
            <person name="Tamura T."/>
        </authorList>
    </citation>
    <scope>NUCLEOTIDE SEQUENCE [LARGE SCALE GENOMIC DNA]</scope>
    <source>
        <strain evidence="1 4">NBRC 12513</strain>
    </source>
</reference>
<evidence type="ECO:0000313" key="1">
    <source>
        <dbReference type="EMBL" id="GIE45399.1"/>
    </source>
</evidence>
<dbReference type="AlphaFoldDB" id="A0A7W7HR79"/>
<dbReference type="EMBL" id="BOMP01000161">
    <property type="protein sequence ID" value="GIE45399.1"/>
    <property type="molecule type" value="Genomic_DNA"/>
</dbReference>
<evidence type="ECO:0000313" key="2">
    <source>
        <dbReference type="EMBL" id="MBB4755154.1"/>
    </source>
</evidence>
<dbReference type="EMBL" id="JACHNC010000001">
    <property type="protein sequence ID" value="MBB4755154.1"/>
    <property type="molecule type" value="Genomic_DNA"/>
</dbReference>